<name>A0A1V6NGW4_9EURO</name>
<dbReference type="AlphaFoldDB" id="A0A1V6NGW4"/>
<keyword evidence="3" id="KW-1185">Reference proteome</keyword>
<feature type="compositionally biased region" description="Polar residues" evidence="1">
    <location>
        <begin position="32"/>
        <end position="41"/>
    </location>
</feature>
<sequence>QASPENGPPVEDTRQSPSFVAGLHGPRRTGVIQKTPSLGRL</sequence>
<comment type="caution">
    <text evidence="2">The sequence shown here is derived from an EMBL/GenBank/DDBJ whole genome shotgun (WGS) entry which is preliminary data.</text>
</comment>
<accession>A0A1V6NGW4</accession>
<feature type="non-terminal residue" evidence="2">
    <location>
        <position position="1"/>
    </location>
</feature>
<feature type="region of interest" description="Disordered" evidence="1">
    <location>
        <begin position="1"/>
        <end position="41"/>
    </location>
</feature>
<gene>
    <name evidence="2" type="ORF">PENANT_c450G09772</name>
</gene>
<dbReference type="EMBL" id="MDYN01000450">
    <property type="protein sequence ID" value="OQD63802.1"/>
    <property type="molecule type" value="Genomic_DNA"/>
</dbReference>
<organism evidence="2 3">
    <name type="scientific">Penicillium antarcticum</name>
    <dbReference type="NCBI Taxonomy" id="416450"/>
    <lineage>
        <taxon>Eukaryota</taxon>
        <taxon>Fungi</taxon>
        <taxon>Dikarya</taxon>
        <taxon>Ascomycota</taxon>
        <taxon>Pezizomycotina</taxon>
        <taxon>Eurotiomycetes</taxon>
        <taxon>Eurotiomycetidae</taxon>
        <taxon>Eurotiales</taxon>
        <taxon>Aspergillaceae</taxon>
        <taxon>Penicillium</taxon>
    </lineage>
</organism>
<protein>
    <submittedName>
        <fullName evidence="2">Uncharacterized protein</fullName>
    </submittedName>
</protein>
<evidence type="ECO:0000256" key="1">
    <source>
        <dbReference type="SAM" id="MobiDB-lite"/>
    </source>
</evidence>
<dbReference type="Proteomes" id="UP000191672">
    <property type="component" value="Unassembled WGS sequence"/>
</dbReference>
<reference evidence="3" key="1">
    <citation type="journal article" date="2017" name="Nat. Microbiol.">
        <title>Global analysis of biosynthetic gene clusters reveals vast potential of secondary metabolite production in Penicillium species.</title>
        <authorList>
            <person name="Nielsen J.C."/>
            <person name="Grijseels S."/>
            <person name="Prigent S."/>
            <person name="Ji B."/>
            <person name="Dainat J."/>
            <person name="Nielsen K.F."/>
            <person name="Frisvad J.C."/>
            <person name="Workman M."/>
            <person name="Nielsen J."/>
        </authorList>
    </citation>
    <scope>NUCLEOTIDE SEQUENCE [LARGE SCALE GENOMIC DNA]</scope>
    <source>
        <strain evidence="3">IBT 31811</strain>
    </source>
</reference>
<evidence type="ECO:0000313" key="3">
    <source>
        <dbReference type="Proteomes" id="UP000191672"/>
    </source>
</evidence>
<feature type="non-terminal residue" evidence="2">
    <location>
        <position position="41"/>
    </location>
</feature>
<proteinExistence type="predicted"/>
<evidence type="ECO:0000313" key="2">
    <source>
        <dbReference type="EMBL" id="OQD63802.1"/>
    </source>
</evidence>